<reference evidence="2" key="1">
    <citation type="submission" date="2019-05" db="EMBL/GenBank/DDBJ databases">
        <title>Complete genome sequencing of Absiella argi strain JCM 30884.</title>
        <authorList>
            <person name="Sakamoto M."/>
            <person name="Murakami T."/>
            <person name="Mori H."/>
        </authorList>
    </citation>
    <scope>NUCLEOTIDE SEQUENCE [LARGE SCALE GENOMIC DNA]</scope>
    <source>
        <strain evidence="2">JCM 30884</strain>
    </source>
</reference>
<evidence type="ECO:0008006" key="3">
    <source>
        <dbReference type="Google" id="ProtNLM"/>
    </source>
</evidence>
<dbReference type="RefSeq" id="WP_163052326.1">
    <property type="nucleotide sequence ID" value="NZ_AP019695.1"/>
</dbReference>
<proteinExistence type="predicted"/>
<gene>
    <name evidence="1" type="ORF">Aargi30884_24110</name>
</gene>
<dbReference type="AlphaFoldDB" id="A0A6N4TL27"/>
<sequence>MPEVGDIVLYRLVVSEFYGIEKEKKNSFCKIRSLEGDGCEFKVPYENVSIHMRTIPNTNELEELLNSLKEMHLYQITRTAVDKICRPVINSFDMEEWMHLLLSLFADKKRAGREKRKFSQKEAMYYHILMQRFISIFSYVLKKDNMQIEKMLLDKLEAAT</sequence>
<dbReference type="KEGG" id="aarg:Aargi30884_24110"/>
<name>A0A6N4TL27_9FIRM</name>
<protein>
    <recommendedName>
        <fullName evidence="3">CarD-like/TRCF RNAP-interacting domain-containing protein</fullName>
    </recommendedName>
</protein>
<dbReference type="EMBL" id="AP019695">
    <property type="protein sequence ID" value="BBK23508.1"/>
    <property type="molecule type" value="Genomic_DNA"/>
</dbReference>
<evidence type="ECO:0000313" key="2">
    <source>
        <dbReference type="Proteomes" id="UP000464754"/>
    </source>
</evidence>
<evidence type="ECO:0000313" key="1">
    <source>
        <dbReference type="EMBL" id="BBK23508.1"/>
    </source>
</evidence>
<accession>A0A6N4TL27</accession>
<organism evidence="1 2">
    <name type="scientific">Amedibacterium intestinale</name>
    <dbReference type="NCBI Taxonomy" id="2583452"/>
    <lineage>
        <taxon>Bacteria</taxon>
        <taxon>Bacillati</taxon>
        <taxon>Bacillota</taxon>
        <taxon>Erysipelotrichia</taxon>
        <taxon>Erysipelotrichales</taxon>
        <taxon>Erysipelotrichaceae</taxon>
        <taxon>Amedibacterium</taxon>
    </lineage>
</organism>
<keyword evidence="2" id="KW-1185">Reference proteome</keyword>
<dbReference type="Proteomes" id="UP000464754">
    <property type="component" value="Chromosome"/>
</dbReference>